<organism evidence="2 3">
    <name type="scientific">Antricoccus suffuscus</name>
    <dbReference type="NCBI Taxonomy" id="1629062"/>
    <lineage>
        <taxon>Bacteria</taxon>
        <taxon>Bacillati</taxon>
        <taxon>Actinomycetota</taxon>
        <taxon>Actinomycetes</taxon>
        <taxon>Geodermatophilales</taxon>
        <taxon>Antricoccaceae</taxon>
        <taxon>Antricoccus</taxon>
    </lineage>
</organism>
<keyword evidence="3" id="KW-1185">Reference proteome</keyword>
<name>A0A2T1A728_9ACTN</name>
<dbReference type="RefSeq" id="WP_106347418.1">
    <property type="nucleotide sequence ID" value="NZ_PVUE01000001.1"/>
</dbReference>
<dbReference type="EMBL" id="PVUE01000001">
    <property type="protein sequence ID" value="PRZ44401.1"/>
    <property type="molecule type" value="Genomic_DNA"/>
</dbReference>
<evidence type="ECO:0000313" key="3">
    <source>
        <dbReference type="Proteomes" id="UP000237752"/>
    </source>
</evidence>
<dbReference type="Proteomes" id="UP000237752">
    <property type="component" value="Unassembled WGS sequence"/>
</dbReference>
<dbReference type="Pfam" id="PF13521">
    <property type="entry name" value="AAA_28"/>
    <property type="match status" value="1"/>
</dbReference>
<evidence type="ECO:0000259" key="1">
    <source>
        <dbReference type="Pfam" id="PF13521"/>
    </source>
</evidence>
<evidence type="ECO:0000313" key="2">
    <source>
        <dbReference type="EMBL" id="PRZ44401.1"/>
    </source>
</evidence>
<feature type="domain" description="NadR/Ttd14 AAA" evidence="1">
    <location>
        <begin position="4"/>
        <end position="162"/>
    </location>
</feature>
<proteinExistence type="predicted"/>
<protein>
    <submittedName>
        <fullName evidence="2">Putative ATPase</fullName>
    </submittedName>
</protein>
<accession>A0A2T1A728</accession>
<dbReference type="OrthoDB" id="5638848at2"/>
<dbReference type="InterPro" id="IPR027417">
    <property type="entry name" value="P-loop_NTPase"/>
</dbReference>
<sequence length="177" mass="19435">MPNYILTGTPGAGKTAILRLLEQRGYAVVEESATDVIALEQSLGASEPWAAPRFVDKVLALQHARQQRAPAGATTFFDRSPVCTLALARFLDVPAPPELTDETRRTDIYDRTVLFVRNQGTIENTAARQISYADSLAFERLHEQTYRECGYRLIDVPAGPLPYRADVICDAVGLPGS</sequence>
<dbReference type="InterPro" id="IPR038727">
    <property type="entry name" value="NadR/Ttd14_AAA_dom"/>
</dbReference>
<dbReference type="SUPFAM" id="SSF52540">
    <property type="entry name" value="P-loop containing nucleoside triphosphate hydrolases"/>
    <property type="match status" value="1"/>
</dbReference>
<dbReference type="AlphaFoldDB" id="A0A2T1A728"/>
<gene>
    <name evidence="2" type="ORF">CLV47_101527</name>
</gene>
<reference evidence="2 3" key="1">
    <citation type="submission" date="2018-03" db="EMBL/GenBank/DDBJ databases">
        <title>Genomic Encyclopedia of Archaeal and Bacterial Type Strains, Phase II (KMG-II): from individual species to whole genera.</title>
        <authorList>
            <person name="Goeker M."/>
        </authorList>
    </citation>
    <scope>NUCLEOTIDE SEQUENCE [LARGE SCALE GENOMIC DNA]</scope>
    <source>
        <strain evidence="2 3">DSM 100065</strain>
    </source>
</reference>
<dbReference type="Gene3D" id="3.40.50.300">
    <property type="entry name" value="P-loop containing nucleotide triphosphate hydrolases"/>
    <property type="match status" value="1"/>
</dbReference>
<comment type="caution">
    <text evidence="2">The sequence shown here is derived from an EMBL/GenBank/DDBJ whole genome shotgun (WGS) entry which is preliminary data.</text>
</comment>